<protein>
    <submittedName>
        <fullName evidence="1">Uncharacterized protein</fullName>
    </submittedName>
</protein>
<proteinExistence type="predicted"/>
<name>A0A059DHB3_EUCGR</name>
<dbReference type="Gramene" id="KCW89859">
    <property type="protein sequence ID" value="KCW89859"/>
    <property type="gene ID" value="EUGRSUZ_A02092"/>
</dbReference>
<organism evidence="1">
    <name type="scientific">Eucalyptus grandis</name>
    <name type="common">Flooded gum</name>
    <dbReference type="NCBI Taxonomy" id="71139"/>
    <lineage>
        <taxon>Eukaryota</taxon>
        <taxon>Viridiplantae</taxon>
        <taxon>Streptophyta</taxon>
        <taxon>Embryophyta</taxon>
        <taxon>Tracheophyta</taxon>
        <taxon>Spermatophyta</taxon>
        <taxon>Magnoliopsida</taxon>
        <taxon>eudicotyledons</taxon>
        <taxon>Gunneridae</taxon>
        <taxon>Pentapetalae</taxon>
        <taxon>rosids</taxon>
        <taxon>malvids</taxon>
        <taxon>Myrtales</taxon>
        <taxon>Myrtaceae</taxon>
        <taxon>Myrtoideae</taxon>
        <taxon>Eucalypteae</taxon>
        <taxon>Eucalyptus</taxon>
    </lineage>
</organism>
<gene>
    <name evidence="1" type="ORF">EUGRSUZ_A02092</name>
</gene>
<evidence type="ECO:0000313" key="1">
    <source>
        <dbReference type="EMBL" id="KCW89859.1"/>
    </source>
</evidence>
<dbReference type="InParanoid" id="A0A059DHB3"/>
<dbReference type="AlphaFoldDB" id="A0A059DHB3"/>
<sequence length="87" mass="10126">MLCVIESRLMTICDASQNLEKLAQFLRYATHLKLNYDSYKSNEVDISNYFKVRLNSFSNLDNHLDFSFQNDSNLKSYFSFGSSSMSE</sequence>
<accession>A0A059DHB3</accession>
<reference evidence="1" key="1">
    <citation type="submission" date="2013-07" db="EMBL/GenBank/DDBJ databases">
        <title>The genome of Eucalyptus grandis.</title>
        <authorList>
            <person name="Schmutz J."/>
            <person name="Hayes R."/>
            <person name="Myburg A."/>
            <person name="Tuskan G."/>
            <person name="Grattapaglia D."/>
            <person name="Rokhsar D.S."/>
        </authorList>
    </citation>
    <scope>NUCLEOTIDE SEQUENCE</scope>
    <source>
        <tissue evidence="1">Leaf extractions</tissue>
    </source>
</reference>
<dbReference type="EMBL" id="KK198753">
    <property type="protein sequence ID" value="KCW89859.1"/>
    <property type="molecule type" value="Genomic_DNA"/>
</dbReference>